<evidence type="ECO:0000256" key="3">
    <source>
        <dbReference type="ARBA" id="ARBA00004496"/>
    </source>
</evidence>
<evidence type="ECO:0000256" key="5">
    <source>
        <dbReference type="ARBA" id="ARBA00023136"/>
    </source>
</evidence>
<gene>
    <name evidence="12" type="ORF">BGZ97_002521</name>
</gene>
<evidence type="ECO:0000313" key="12">
    <source>
        <dbReference type="EMBL" id="KAG0302026.1"/>
    </source>
</evidence>
<evidence type="ECO:0000313" key="13">
    <source>
        <dbReference type="Proteomes" id="UP000823405"/>
    </source>
</evidence>
<dbReference type="GO" id="GO:0016020">
    <property type="term" value="C:membrane"/>
    <property type="evidence" value="ECO:0007669"/>
    <property type="project" value="UniProtKB-SubCell"/>
</dbReference>
<protein>
    <recommendedName>
        <fullName evidence="7">MTOR-associated protein MEAK7</fullName>
    </recommendedName>
    <alternativeName>
        <fullName evidence="9">TBC/LysM-associated domain-containing protein 1</fullName>
    </alternativeName>
    <alternativeName>
        <fullName evidence="8">TLD domain-containing protein 1</fullName>
    </alternativeName>
</protein>
<evidence type="ECO:0000256" key="7">
    <source>
        <dbReference type="ARBA" id="ARBA00039594"/>
    </source>
</evidence>
<organism evidence="12 13">
    <name type="scientific">Linnemannia gamsii</name>
    <dbReference type="NCBI Taxonomy" id="64522"/>
    <lineage>
        <taxon>Eukaryota</taxon>
        <taxon>Fungi</taxon>
        <taxon>Fungi incertae sedis</taxon>
        <taxon>Mucoromycota</taxon>
        <taxon>Mortierellomycotina</taxon>
        <taxon>Mortierellomycetes</taxon>
        <taxon>Mortierellales</taxon>
        <taxon>Mortierellaceae</taxon>
        <taxon>Linnemannia</taxon>
    </lineage>
</organism>
<evidence type="ECO:0000256" key="1">
    <source>
        <dbReference type="ARBA" id="ARBA00004370"/>
    </source>
</evidence>
<comment type="caution">
    <text evidence="12">The sequence shown here is derived from an EMBL/GenBank/DDBJ whole genome shotgun (WGS) entry which is preliminary data.</text>
</comment>
<sequence>MNALGSQPSKQETAIEACLADFPDHERTNVLGLFEKLCKGVTPTTTSQDAKKGHGDDQDNTIDPLQFNAFFNPLLPPPLLTCFRVTMQMHSAIHDSSSPTTDTSGQVNGGAGNRTNRRQGLRRSTCVDSTSRISKYGWVMTIHRLSKTSIEEQAGLSFMLQTHDKSLESFVANVTRAVMVFWLAGEVGSWKDIPEEDVEGTTGFLLTRHLKKNSGKSEFESDDEDDSAAGGGGGGGGADGLDKAGQDWLETATKRDGQGQPSGKEMSRSAFLNWYQQTVEYQILFTILIQNLFLGQSTLTGTDATNAGATPRKRIKMSIELENKLCQKNYIAPRIRDGIEAAPHYSRLLSVADFFQLRYALPTPTYSMTASTGSTKKGSSGGGGGGLEQIQSETRPTPPLKMLFSSKTSGASFSTLLQKISYQGPTLVVMKDEDGYIFGAYADQDWEQGPKFYGTDRSFLFTIRPTFRIYRPSQGINSNFQYLDSGTKTLPNGIGFGGQLRYFGLWLASDFQTGQSAAEPLCSTYQSPRLSKHQNFKLDEMEVWQVHPSTIERDDLPKHSAMDANPDAVALLEMANRKMYSKDVRTPENVYADD</sequence>
<feature type="compositionally biased region" description="Gly residues" evidence="10">
    <location>
        <begin position="229"/>
        <end position="239"/>
    </location>
</feature>
<dbReference type="PANTHER" id="PTHR23354">
    <property type="entry name" value="NUCLEOLAR PROTEIN 7/ESTROGEN RECEPTOR COACTIVATOR-RELATED"/>
    <property type="match status" value="1"/>
</dbReference>
<evidence type="ECO:0000259" key="11">
    <source>
        <dbReference type="PROSITE" id="PS51886"/>
    </source>
</evidence>
<dbReference type="SMART" id="SM00584">
    <property type="entry name" value="TLDc"/>
    <property type="match status" value="1"/>
</dbReference>
<dbReference type="PANTHER" id="PTHR23354:SF131">
    <property type="entry name" value="MTOR-ASSOCIATED PROTEIN MEAK7"/>
    <property type="match status" value="1"/>
</dbReference>
<comment type="subcellular location">
    <subcellularLocation>
        <location evidence="3">Cytoplasm</location>
    </subcellularLocation>
    <subcellularLocation>
        <location evidence="2">Lysosome</location>
    </subcellularLocation>
    <subcellularLocation>
        <location evidence="1">Membrane</location>
    </subcellularLocation>
</comment>
<evidence type="ECO:0000256" key="2">
    <source>
        <dbReference type="ARBA" id="ARBA00004371"/>
    </source>
</evidence>
<proteinExistence type="predicted"/>
<dbReference type="AlphaFoldDB" id="A0A9P6UIE9"/>
<feature type="domain" description="TLDc" evidence="11">
    <location>
        <begin position="347"/>
        <end position="547"/>
    </location>
</feature>
<dbReference type="PROSITE" id="PS51886">
    <property type="entry name" value="TLDC"/>
    <property type="match status" value="1"/>
</dbReference>
<feature type="region of interest" description="Disordered" evidence="10">
    <location>
        <begin position="370"/>
        <end position="397"/>
    </location>
</feature>
<feature type="compositionally biased region" description="Polar residues" evidence="10">
    <location>
        <begin position="94"/>
        <end position="106"/>
    </location>
</feature>
<accession>A0A9P6UIE9</accession>
<evidence type="ECO:0000256" key="10">
    <source>
        <dbReference type="SAM" id="MobiDB-lite"/>
    </source>
</evidence>
<dbReference type="OrthoDB" id="26679at2759"/>
<dbReference type="GO" id="GO:0006979">
    <property type="term" value="P:response to oxidative stress"/>
    <property type="evidence" value="ECO:0007669"/>
    <property type="project" value="TreeGrafter"/>
</dbReference>
<dbReference type="EMBL" id="JAAAIN010001557">
    <property type="protein sequence ID" value="KAG0302026.1"/>
    <property type="molecule type" value="Genomic_DNA"/>
</dbReference>
<dbReference type="GO" id="GO:0005634">
    <property type="term" value="C:nucleus"/>
    <property type="evidence" value="ECO:0007669"/>
    <property type="project" value="TreeGrafter"/>
</dbReference>
<dbReference type="GO" id="GO:0005737">
    <property type="term" value="C:cytoplasm"/>
    <property type="evidence" value="ECO:0007669"/>
    <property type="project" value="UniProtKB-SubCell"/>
</dbReference>
<reference evidence="12" key="1">
    <citation type="journal article" date="2020" name="Fungal Divers.">
        <title>Resolving the Mortierellaceae phylogeny through synthesis of multi-gene phylogenetics and phylogenomics.</title>
        <authorList>
            <person name="Vandepol N."/>
            <person name="Liber J."/>
            <person name="Desiro A."/>
            <person name="Na H."/>
            <person name="Kennedy M."/>
            <person name="Barry K."/>
            <person name="Grigoriev I.V."/>
            <person name="Miller A.N."/>
            <person name="O'Donnell K."/>
            <person name="Stajich J.E."/>
            <person name="Bonito G."/>
        </authorList>
    </citation>
    <scope>NUCLEOTIDE SEQUENCE</scope>
    <source>
        <strain evidence="12">NVP60</strain>
    </source>
</reference>
<keyword evidence="5" id="KW-0472">Membrane</keyword>
<dbReference type="Proteomes" id="UP000823405">
    <property type="component" value="Unassembled WGS sequence"/>
</dbReference>
<dbReference type="Pfam" id="PF07534">
    <property type="entry name" value="TLD"/>
    <property type="match status" value="1"/>
</dbReference>
<evidence type="ECO:0000256" key="4">
    <source>
        <dbReference type="ARBA" id="ARBA00022490"/>
    </source>
</evidence>
<evidence type="ECO:0000256" key="9">
    <source>
        <dbReference type="ARBA" id="ARBA00042134"/>
    </source>
</evidence>
<name>A0A9P6UIE9_9FUNG</name>
<keyword evidence="6" id="KW-0458">Lysosome</keyword>
<evidence type="ECO:0000256" key="6">
    <source>
        <dbReference type="ARBA" id="ARBA00023228"/>
    </source>
</evidence>
<feature type="region of interest" description="Disordered" evidence="10">
    <location>
        <begin position="94"/>
        <end position="124"/>
    </location>
</feature>
<keyword evidence="4" id="KW-0963">Cytoplasm</keyword>
<dbReference type="InterPro" id="IPR006571">
    <property type="entry name" value="TLDc_dom"/>
</dbReference>
<feature type="region of interest" description="Disordered" evidence="10">
    <location>
        <begin position="215"/>
        <end position="244"/>
    </location>
</feature>
<evidence type="ECO:0000256" key="8">
    <source>
        <dbReference type="ARBA" id="ARBA00041780"/>
    </source>
</evidence>
<keyword evidence="13" id="KW-1185">Reference proteome</keyword>